<evidence type="ECO:0000313" key="1">
    <source>
        <dbReference type="EMBL" id="AUP80912.1"/>
    </source>
</evidence>
<organism evidence="1 2">
    <name type="scientific">Flavivirga eckloniae</name>
    <dbReference type="NCBI Taxonomy" id="1803846"/>
    <lineage>
        <taxon>Bacteria</taxon>
        <taxon>Pseudomonadati</taxon>
        <taxon>Bacteroidota</taxon>
        <taxon>Flavobacteriia</taxon>
        <taxon>Flavobacteriales</taxon>
        <taxon>Flavobacteriaceae</taxon>
        <taxon>Flavivirga</taxon>
    </lineage>
</organism>
<protein>
    <submittedName>
        <fullName evidence="1">Uncharacterized protein</fullName>
    </submittedName>
</protein>
<dbReference type="KEGG" id="fek:C1H87_20250"/>
<keyword evidence="2" id="KW-1185">Reference proteome</keyword>
<gene>
    <name evidence="1" type="ORF">C1H87_20250</name>
</gene>
<dbReference type="EMBL" id="CP025791">
    <property type="protein sequence ID" value="AUP80912.1"/>
    <property type="molecule type" value="Genomic_DNA"/>
</dbReference>
<dbReference type="AlphaFoldDB" id="A0A2K9PV18"/>
<name>A0A2K9PV18_9FLAO</name>
<reference evidence="1 2" key="1">
    <citation type="submission" date="2018-01" db="EMBL/GenBank/DDBJ databases">
        <title>Complete genome sequence of Flavivirga eckloniae ECD14 isolated from seaweed Ecklonia cava.</title>
        <authorList>
            <person name="Lee J.H."/>
            <person name="Baik K.S."/>
            <person name="Seong C.N."/>
        </authorList>
    </citation>
    <scope>NUCLEOTIDE SEQUENCE [LARGE SCALE GENOMIC DNA]</scope>
    <source>
        <strain evidence="1 2">ECD14</strain>
    </source>
</reference>
<dbReference type="Proteomes" id="UP000235826">
    <property type="component" value="Chromosome"/>
</dbReference>
<sequence>MKKTLLLITFLSAILNGFSQVKDSKCLILREGTFSYGKKGSMIVINGNTLTEYKGNYIIKKNLVWVNECEYNTIVTKIIRPKRNKRKVNGYHRGTIIWDRARNAGYDYIPKPKKMGYQKHTNNYRNIESVGDVLNVKINDVLENKIFYTASRNGKSWKGKMIKKKERKK</sequence>
<dbReference type="OrthoDB" id="1431790at2"/>
<accession>A0A2K9PV18</accession>
<evidence type="ECO:0000313" key="2">
    <source>
        <dbReference type="Proteomes" id="UP000235826"/>
    </source>
</evidence>
<proteinExistence type="predicted"/>
<dbReference type="RefSeq" id="WP_102757556.1">
    <property type="nucleotide sequence ID" value="NZ_CP025791.1"/>
</dbReference>